<evidence type="ECO:0000259" key="1">
    <source>
        <dbReference type="SMART" id="SM00382"/>
    </source>
</evidence>
<name>A0A1D3DU01_9ACTN</name>
<dbReference type="PANTHER" id="PTHR37291:SF1">
    <property type="entry name" value="TYPE IV METHYL-DIRECTED RESTRICTION ENZYME ECOKMCRB SUBUNIT"/>
    <property type="match status" value="1"/>
</dbReference>
<accession>A0A1D3DU01</accession>
<dbReference type="GO" id="GO:0016887">
    <property type="term" value="F:ATP hydrolysis activity"/>
    <property type="evidence" value="ECO:0007669"/>
    <property type="project" value="InterPro"/>
</dbReference>
<gene>
    <name evidence="2" type="ORF">J116_016265</name>
</gene>
<dbReference type="InterPro" id="IPR003593">
    <property type="entry name" value="AAA+_ATPase"/>
</dbReference>
<sequence>MSDIVLSDRVRTLDAETLEVGYSKAVSPKRAASVPDAPLIDVTDPQLQRLMGLLRRYSGVILSGPPGTSKSYLAAATGKAMTQGNPDRLAFAQFHASYQYEDFMEGYRPLEGGGFTRSEGVFLKLCTKANGDPKNDYVMVIDEISRGDAGRVFGEALTYVERSKRGMPFALPSGAISTIPPNIYIVATMNPLDRGVDEVDAAFERRFAKVSLLPDADLLSQRLIANEVEESLRERIVAWFKRINGHAKSAPVAALGHTYFWDVTDHSTARDAWEYQLQYHVHRAFRYDEKTRDSLVEAWMEIFTETGSRAE</sequence>
<proteinExistence type="predicted"/>
<evidence type="ECO:0000313" key="3">
    <source>
        <dbReference type="Proteomes" id="UP000095329"/>
    </source>
</evidence>
<evidence type="ECO:0000313" key="2">
    <source>
        <dbReference type="EMBL" id="OEJ95798.1"/>
    </source>
</evidence>
<dbReference type="AlphaFoldDB" id="A0A1D3DU01"/>
<protein>
    <submittedName>
        <fullName evidence="2">ATPase</fullName>
    </submittedName>
</protein>
<dbReference type="EMBL" id="ASHX02000001">
    <property type="protein sequence ID" value="OEJ95798.1"/>
    <property type="molecule type" value="Genomic_DNA"/>
</dbReference>
<dbReference type="Proteomes" id="UP000095329">
    <property type="component" value="Unassembled WGS sequence"/>
</dbReference>
<keyword evidence="3" id="KW-1185">Reference proteome</keyword>
<dbReference type="Gene3D" id="3.40.50.300">
    <property type="entry name" value="P-loop containing nucleotide triphosphate hydrolases"/>
    <property type="match status" value="1"/>
</dbReference>
<dbReference type="InterPro" id="IPR027417">
    <property type="entry name" value="P-loop_NTPase"/>
</dbReference>
<dbReference type="SUPFAM" id="SSF52540">
    <property type="entry name" value="P-loop containing nucleoside triphosphate hydrolases"/>
    <property type="match status" value="1"/>
</dbReference>
<feature type="domain" description="AAA+ ATPase" evidence="1">
    <location>
        <begin position="56"/>
        <end position="217"/>
    </location>
</feature>
<comment type="caution">
    <text evidence="2">The sequence shown here is derived from an EMBL/GenBank/DDBJ whole genome shotgun (WGS) entry which is preliminary data.</text>
</comment>
<dbReference type="InterPro" id="IPR052934">
    <property type="entry name" value="Methyl-DNA_Rec/Restrict_Enz"/>
</dbReference>
<dbReference type="PANTHER" id="PTHR37291">
    <property type="entry name" value="5-METHYLCYTOSINE-SPECIFIC RESTRICTION ENZYME B"/>
    <property type="match status" value="1"/>
</dbReference>
<dbReference type="OrthoDB" id="9781481at2"/>
<reference evidence="2 3" key="1">
    <citation type="journal article" date="2013" name="Genome Announc.">
        <title>Genome Sequence of Streptomyces violaceusniger Strain SPC6, a Halotolerant Streptomycete That Exhibits Rapid Growth and Development.</title>
        <authorList>
            <person name="Chen X."/>
            <person name="Zhang B."/>
            <person name="Zhang W."/>
            <person name="Wu X."/>
            <person name="Zhang M."/>
            <person name="Chen T."/>
            <person name="Liu G."/>
            <person name="Dyson P."/>
        </authorList>
    </citation>
    <scope>NUCLEOTIDE SEQUENCE [LARGE SCALE GENOMIC DNA]</scope>
    <source>
        <strain evidence="2 3">SPC6</strain>
    </source>
</reference>
<dbReference type="SMART" id="SM00382">
    <property type="entry name" value="AAA"/>
    <property type="match status" value="1"/>
</dbReference>
<dbReference type="GO" id="GO:0005524">
    <property type="term" value="F:ATP binding"/>
    <property type="evidence" value="ECO:0007669"/>
    <property type="project" value="InterPro"/>
</dbReference>
<dbReference type="STRING" id="1306406.J116_016265"/>
<dbReference type="Pfam" id="PF07728">
    <property type="entry name" value="AAA_5"/>
    <property type="match status" value="1"/>
</dbReference>
<organism evidence="2 3">
    <name type="scientific">Streptomyces thermolilacinus SPC6</name>
    <dbReference type="NCBI Taxonomy" id="1306406"/>
    <lineage>
        <taxon>Bacteria</taxon>
        <taxon>Bacillati</taxon>
        <taxon>Actinomycetota</taxon>
        <taxon>Actinomycetes</taxon>
        <taxon>Kitasatosporales</taxon>
        <taxon>Streptomycetaceae</taxon>
        <taxon>Streptomyces</taxon>
    </lineage>
</organism>
<dbReference type="InterPro" id="IPR011704">
    <property type="entry name" value="ATPase_dyneun-rel_AAA"/>
</dbReference>